<dbReference type="InterPro" id="IPR013783">
    <property type="entry name" value="Ig-like_fold"/>
</dbReference>
<dbReference type="SUPFAM" id="SSF49313">
    <property type="entry name" value="Cadherin-like"/>
    <property type="match status" value="1"/>
</dbReference>
<protein>
    <submittedName>
        <fullName evidence="1">Ig domain-containing protein</fullName>
    </submittedName>
</protein>
<accession>A0ABT1ZQM6</accession>
<name>A0ABT1ZQM6_9BURK</name>
<reference evidence="1 2" key="1">
    <citation type="submission" date="2022-08" db="EMBL/GenBank/DDBJ databases">
        <title>Reclassification of Massilia species as members of the genera Telluria, Duganella, Pseudoduganella, Mokoshia gen. nov. and Zemynaea gen. nov. using orthogonal and non-orthogonal genome-based approaches.</title>
        <authorList>
            <person name="Bowman J.P."/>
        </authorList>
    </citation>
    <scope>NUCLEOTIDE SEQUENCE [LARGE SCALE GENOMIC DNA]</scope>
    <source>
        <strain evidence="1 2">JCM 31316</strain>
    </source>
</reference>
<evidence type="ECO:0000313" key="2">
    <source>
        <dbReference type="Proteomes" id="UP001204151"/>
    </source>
</evidence>
<dbReference type="Pfam" id="PF05345">
    <property type="entry name" value="He_PIG"/>
    <property type="match status" value="1"/>
</dbReference>
<comment type="caution">
    <text evidence="1">The sequence shown here is derived from an EMBL/GenBank/DDBJ whole genome shotgun (WGS) entry which is preliminary data.</text>
</comment>
<dbReference type="EMBL" id="JANUGW010000007">
    <property type="protein sequence ID" value="MCS0582204.1"/>
    <property type="molecule type" value="Genomic_DNA"/>
</dbReference>
<dbReference type="InterPro" id="IPR015919">
    <property type="entry name" value="Cadherin-like_sf"/>
</dbReference>
<organism evidence="1 2">
    <name type="scientific">Massilia pinisoli</name>
    <dbReference type="NCBI Taxonomy" id="1772194"/>
    <lineage>
        <taxon>Bacteria</taxon>
        <taxon>Pseudomonadati</taxon>
        <taxon>Pseudomonadota</taxon>
        <taxon>Betaproteobacteria</taxon>
        <taxon>Burkholderiales</taxon>
        <taxon>Oxalobacteraceae</taxon>
        <taxon>Telluria group</taxon>
        <taxon>Massilia</taxon>
    </lineage>
</organism>
<proteinExistence type="predicted"/>
<evidence type="ECO:0000313" key="1">
    <source>
        <dbReference type="EMBL" id="MCS0582204.1"/>
    </source>
</evidence>
<dbReference type="RefSeq" id="WP_258816783.1">
    <property type="nucleotide sequence ID" value="NZ_JANUGW010000007.1"/>
</dbReference>
<keyword evidence="2" id="KW-1185">Reference proteome</keyword>
<dbReference type="Gene3D" id="2.60.40.10">
    <property type="entry name" value="Immunoglobulins"/>
    <property type="match status" value="1"/>
</dbReference>
<dbReference type="Proteomes" id="UP001204151">
    <property type="component" value="Unassembled WGS sequence"/>
</dbReference>
<sequence length="199" mass="21251">MWGTTVRTVRESVLQTVARRFATALRALDEFPCRRGFIALAALATLTACGGDDRVATPKNLLYQQPPAQLVGDPIPQLEPTVEGTVDAHSVSPSLPDGLTIDAKTDVISGTPNEEVDAKSYVVTATNKGGSTSFTLQFSFSEGEHTEAVSPGNVTLVSVDPSKPVGLATPLRFDVTGTQINCHEGRRQRVQWRHPGAVV</sequence>
<gene>
    <name evidence="1" type="ORF">NX784_11430</name>
</gene>